<sequence>MAITKLHEIHDRRRSRNVGLGLALGIFVLLMLGLTVVKVTVLDPSRMAQEEVAR</sequence>
<proteinExistence type="predicted"/>
<keyword evidence="1" id="KW-1133">Transmembrane helix</keyword>
<dbReference type="STRING" id="1208324.P73_1231"/>
<keyword evidence="3" id="KW-1185">Reference proteome</keyword>
<evidence type="ECO:0000256" key="1">
    <source>
        <dbReference type="SAM" id="Phobius"/>
    </source>
</evidence>
<gene>
    <name evidence="2" type="ORF">P73_1231</name>
</gene>
<evidence type="ECO:0000313" key="3">
    <source>
        <dbReference type="Proteomes" id="UP000031521"/>
    </source>
</evidence>
<dbReference type="KEGG" id="cid:P73_1231"/>
<organism evidence="2 3">
    <name type="scientific">Celeribacter indicus</name>
    <dbReference type="NCBI Taxonomy" id="1208324"/>
    <lineage>
        <taxon>Bacteria</taxon>
        <taxon>Pseudomonadati</taxon>
        <taxon>Pseudomonadota</taxon>
        <taxon>Alphaproteobacteria</taxon>
        <taxon>Rhodobacterales</taxon>
        <taxon>Roseobacteraceae</taxon>
        <taxon>Celeribacter</taxon>
    </lineage>
</organism>
<dbReference type="EMBL" id="CP004393">
    <property type="protein sequence ID" value="AJE45946.1"/>
    <property type="molecule type" value="Genomic_DNA"/>
</dbReference>
<keyword evidence="1" id="KW-0812">Transmembrane</keyword>
<feature type="transmembrane region" description="Helical" evidence="1">
    <location>
        <begin position="20"/>
        <end position="41"/>
    </location>
</feature>
<protein>
    <recommendedName>
        <fullName evidence="4">Cytochrome C oxidase assembly protein</fullName>
    </recommendedName>
</protein>
<dbReference type="HOGENOM" id="CLU_208600_0_0_5"/>
<evidence type="ECO:0000313" key="2">
    <source>
        <dbReference type="EMBL" id="AJE45946.1"/>
    </source>
</evidence>
<evidence type="ECO:0008006" key="4">
    <source>
        <dbReference type="Google" id="ProtNLM"/>
    </source>
</evidence>
<keyword evidence="1" id="KW-0472">Membrane</keyword>
<dbReference type="Proteomes" id="UP000031521">
    <property type="component" value="Chromosome"/>
</dbReference>
<dbReference type="AlphaFoldDB" id="A0A0B5DYZ9"/>
<accession>A0A0B5DYZ9</accession>
<name>A0A0B5DYZ9_9RHOB</name>
<dbReference type="RefSeq" id="WP_139267112.1">
    <property type="nucleotide sequence ID" value="NZ_CP004393.1"/>
</dbReference>
<reference evidence="2 3" key="1">
    <citation type="journal article" date="2014" name="Int. J. Syst. Evol. Microbiol.">
        <title>Celeribacter indicus sp. nov., a polycyclic aromatic hydrocarbon-degrading bacterium from deep-sea sediment and reclassification of Huaishuia halophila as Celeribacter halophilus comb. nov.</title>
        <authorList>
            <person name="Lai Q."/>
            <person name="Cao J."/>
            <person name="Yuan J."/>
            <person name="Li F."/>
            <person name="Shao Z."/>
        </authorList>
    </citation>
    <scope>NUCLEOTIDE SEQUENCE [LARGE SCALE GENOMIC DNA]</scope>
    <source>
        <strain evidence="2">P73</strain>
    </source>
</reference>
<dbReference type="OrthoDB" id="7871759at2"/>